<organism evidence="1 2">
    <name type="scientific">Candidatus Nitrosocosmicus franklandianus</name>
    <dbReference type="NCBI Taxonomy" id="1798806"/>
    <lineage>
        <taxon>Archaea</taxon>
        <taxon>Nitrososphaerota</taxon>
        <taxon>Nitrososphaeria</taxon>
        <taxon>Nitrososphaerales</taxon>
        <taxon>Nitrososphaeraceae</taxon>
        <taxon>Candidatus Nitrosocosmicus</taxon>
    </lineage>
</organism>
<gene>
    <name evidence="1" type="ORF">NFRAN_2399</name>
</gene>
<dbReference type="Proteomes" id="UP000294299">
    <property type="component" value="Chromosome NFRAN"/>
</dbReference>
<evidence type="ECO:0000313" key="2">
    <source>
        <dbReference type="Proteomes" id="UP000294299"/>
    </source>
</evidence>
<dbReference type="GeneID" id="39421610"/>
<sequence length="101" mass="11466">MVEFKNFLEKVLKSTSGDLLTRKIEGIILEIVKTRYGKGKNTVSYSELIKHTQTASPYSLELAIKNLSSKNILENKDANNLTITDKANQEFEKRKNDGTLF</sequence>
<protein>
    <recommendedName>
        <fullName evidence="3">ArnR1-like winged helix-turn-helix domain-containing protein</fullName>
    </recommendedName>
</protein>
<reference evidence="1 2" key="1">
    <citation type="submission" date="2019-02" db="EMBL/GenBank/DDBJ databases">
        <authorList>
            <person name="Lehtovirta-Morley E L."/>
        </authorList>
    </citation>
    <scope>NUCLEOTIDE SEQUENCE [LARGE SCALE GENOMIC DNA]</scope>
    <source>
        <strain evidence="1">NFRAN1</strain>
    </source>
</reference>
<keyword evidence="2" id="KW-1185">Reference proteome</keyword>
<dbReference type="EMBL" id="LR216287">
    <property type="protein sequence ID" value="VFJ14721.1"/>
    <property type="molecule type" value="Genomic_DNA"/>
</dbReference>
<evidence type="ECO:0008006" key="3">
    <source>
        <dbReference type="Google" id="ProtNLM"/>
    </source>
</evidence>
<accession>A0A484IFD1</accession>
<evidence type="ECO:0000313" key="1">
    <source>
        <dbReference type="EMBL" id="VFJ14721.1"/>
    </source>
</evidence>
<dbReference type="AlphaFoldDB" id="A0A484IFD1"/>
<proteinExistence type="predicted"/>
<dbReference type="RefSeq" id="WP_134484852.1">
    <property type="nucleotide sequence ID" value="NZ_LR216287.1"/>
</dbReference>
<dbReference type="KEGG" id="nfn:NFRAN_2399"/>
<name>A0A484IFD1_9ARCH</name>